<protein>
    <submittedName>
        <fullName evidence="1">Uncharacterized protein</fullName>
    </submittedName>
</protein>
<comment type="caution">
    <text evidence="1">The sequence shown here is derived from an EMBL/GenBank/DDBJ whole genome shotgun (WGS) entry which is preliminary data.</text>
</comment>
<dbReference type="EMBL" id="VSSQ01034236">
    <property type="protein sequence ID" value="MPM86114.1"/>
    <property type="molecule type" value="Genomic_DNA"/>
</dbReference>
<dbReference type="AlphaFoldDB" id="A0A645D9U3"/>
<proteinExistence type="predicted"/>
<organism evidence="1">
    <name type="scientific">bioreactor metagenome</name>
    <dbReference type="NCBI Taxonomy" id="1076179"/>
    <lineage>
        <taxon>unclassified sequences</taxon>
        <taxon>metagenomes</taxon>
        <taxon>ecological metagenomes</taxon>
    </lineage>
</organism>
<reference evidence="1" key="1">
    <citation type="submission" date="2019-08" db="EMBL/GenBank/DDBJ databases">
        <authorList>
            <person name="Kucharzyk K."/>
            <person name="Murdoch R.W."/>
            <person name="Higgins S."/>
            <person name="Loffler F."/>
        </authorList>
    </citation>
    <scope>NUCLEOTIDE SEQUENCE</scope>
</reference>
<sequence length="220" mass="26031">MQQIIDQLNEWQYIQQLPSELHGFILQKDFKEDGSIYHIFTYINQRQRRSFSILYDHSTKEYIARITAGLIEFCDIAYIVADLEMLEKLLKERLEKTLLQLGIFDINDLDSVFREKKIVEWPYAAGLPQTIDGFELYIKPAEPLKIINGSYVILDYSDFSSESNLILYYNIYRDEFFGEIRIKRTPQMAAVFESKSLPELEEKLELYLTSTLEEIRNQLL</sequence>
<evidence type="ECO:0000313" key="1">
    <source>
        <dbReference type="EMBL" id="MPM86114.1"/>
    </source>
</evidence>
<accession>A0A645D9U3</accession>
<name>A0A645D9U3_9ZZZZ</name>
<gene>
    <name evidence="1" type="ORF">SDC9_133197</name>
</gene>